<evidence type="ECO:0000313" key="2">
    <source>
        <dbReference type="EMBL" id="GLK14108.1"/>
    </source>
</evidence>
<dbReference type="InterPro" id="IPR011010">
    <property type="entry name" value="DNA_brk_join_enz"/>
</dbReference>
<name>A0A9W6IAE4_9ACTN</name>
<dbReference type="InterPro" id="IPR013762">
    <property type="entry name" value="Integrase-like_cat_sf"/>
</dbReference>
<dbReference type="GO" id="GO:0015074">
    <property type="term" value="P:DNA integration"/>
    <property type="evidence" value="ECO:0007669"/>
    <property type="project" value="InterPro"/>
</dbReference>
<sequence>MLGDAVLEGVIPVSPCQKVALPATVAKPPSWFTPAQVGAIVERLPEGHGVMTDLMCHAGPRWGEAAGTPRRAGSCGRVDLYRVKDLLGHSSYQTTLRYAHLAPGAHGEIEEAWSKIVAHEMRTSPDRESLRST</sequence>
<dbReference type="RefSeq" id="WP_271222358.1">
    <property type="nucleotide sequence ID" value="NZ_BAAAVD010000007.1"/>
</dbReference>
<reference evidence="2" key="2">
    <citation type="submission" date="2023-01" db="EMBL/GenBank/DDBJ databases">
        <authorList>
            <person name="Sun Q."/>
            <person name="Evtushenko L."/>
        </authorList>
    </citation>
    <scope>NUCLEOTIDE SEQUENCE</scope>
    <source>
        <strain evidence="2">VKM Ac-2007</strain>
    </source>
</reference>
<evidence type="ECO:0000256" key="1">
    <source>
        <dbReference type="ARBA" id="ARBA00023172"/>
    </source>
</evidence>
<gene>
    <name evidence="2" type="ORF">GCM10017600_75200</name>
</gene>
<evidence type="ECO:0008006" key="4">
    <source>
        <dbReference type="Google" id="ProtNLM"/>
    </source>
</evidence>
<dbReference type="SUPFAM" id="SSF56349">
    <property type="entry name" value="DNA breaking-rejoining enzymes"/>
    <property type="match status" value="2"/>
</dbReference>
<keyword evidence="1" id="KW-0233">DNA recombination</keyword>
<reference evidence="2" key="1">
    <citation type="journal article" date="2014" name="Int. J. Syst. Evol. Microbiol.">
        <title>Complete genome sequence of Corynebacterium casei LMG S-19264T (=DSM 44701T), isolated from a smear-ripened cheese.</title>
        <authorList>
            <consortium name="US DOE Joint Genome Institute (JGI-PGF)"/>
            <person name="Walter F."/>
            <person name="Albersmeier A."/>
            <person name="Kalinowski J."/>
            <person name="Ruckert C."/>
        </authorList>
    </citation>
    <scope>NUCLEOTIDE SEQUENCE</scope>
    <source>
        <strain evidence="2">VKM Ac-2007</strain>
    </source>
</reference>
<dbReference type="GO" id="GO:0003677">
    <property type="term" value="F:DNA binding"/>
    <property type="evidence" value="ECO:0007669"/>
    <property type="project" value="InterPro"/>
</dbReference>
<dbReference type="AlphaFoldDB" id="A0A9W6IAE4"/>
<evidence type="ECO:0000313" key="3">
    <source>
        <dbReference type="Proteomes" id="UP001143474"/>
    </source>
</evidence>
<proteinExistence type="predicted"/>
<organism evidence="2 3">
    <name type="scientific">Streptosporangium carneum</name>
    <dbReference type="NCBI Taxonomy" id="47481"/>
    <lineage>
        <taxon>Bacteria</taxon>
        <taxon>Bacillati</taxon>
        <taxon>Actinomycetota</taxon>
        <taxon>Actinomycetes</taxon>
        <taxon>Streptosporangiales</taxon>
        <taxon>Streptosporangiaceae</taxon>
        <taxon>Streptosporangium</taxon>
    </lineage>
</organism>
<accession>A0A9W6IAE4</accession>
<dbReference type="Gene3D" id="1.10.443.10">
    <property type="entry name" value="Intergrase catalytic core"/>
    <property type="match status" value="1"/>
</dbReference>
<dbReference type="GO" id="GO:0006310">
    <property type="term" value="P:DNA recombination"/>
    <property type="evidence" value="ECO:0007669"/>
    <property type="project" value="UniProtKB-KW"/>
</dbReference>
<dbReference type="EMBL" id="BSEV01000028">
    <property type="protein sequence ID" value="GLK14108.1"/>
    <property type="molecule type" value="Genomic_DNA"/>
</dbReference>
<comment type="caution">
    <text evidence="2">The sequence shown here is derived from an EMBL/GenBank/DDBJ whole genome shotgun (WGS) entry which is preliminary data.</text>
</comment>
<dbReference type="Proteomes" id="UP001143474">
    <property type="component" value="Unassembled WGS sequence"/>
</dbReference>
<protein>
    <recommendedName>
        <fullName evidence="4">Tyr recombinase domain-containing protein</fullName>
    </recommendedName>
</protein>
<keyword evidence="3" id="KW-1185">Reference proteome</keyword>